<feature type="transmembrane region" description="Helical" evidence="1">
    <location>
        <begin position="52"/>
        <end position="72"/>
    </location>
</feature>
<proteinExistence type="predicted"/>
<dbReference type="GeneID" id="76835824"/>
<name>A0A9X9S561_METOG</name>
<gene>
    <name evidence="2" type="ORF">OU421_11940</name>
</gene>
<dbReference type="KEGG" id="mou:OU421_11940"/>
<evidence type="ECO:0000313" key="2">
    <source>
        <dbReference type="EMBL" id="WAI01115.1"/>
    </source>
</evidence>
<keyword evidence="1" id="KW-0472">Membrane</keyword>
<keyword evidence="1" id="KW-0812">Transmembrane</keyword>
<evidence type="ECO:0000313" key="3">
    <source>
        <dbReference type="Proteomes" id="UP001163096"/>
    </source>
</evidence>
<organism evidence="2 3">
    <name type="scientific">Methanogenium organophilum</name>
    <dbReference type="NCBI Taxonomy" id="2199"/>
    <lineage>
        <taxon>Archaea</taxon>
        <taxon>Methanobacteriati</taxon>
        <taxon>Methanobacteriota</taxon>
        <taxon>Stenosarchaea group</taxon>
        <taxon>Methanomicrobia</taxon>
        <taxon>Methanomicrobiales</taxon>
        <taxon>Methanomicrobiaceae</taxon>
        <taxon>Methanogenium</taxon>
    </lineage>
</organism>
<keyword evidence="1" id="KW-1133">Transmembrane helix</keyword>
<dbReference type="RefSeq" id="WP_268186329.1">
    <property type="nucleotide sequence ID" value="NZ_CP113361.1"/>
</dbReference>
<feature type="transmembrane region" description="Helical" evidence="1">
    <location>
        <begin position="6"/>
        <end position="23"/>
    </location>
</feature>
<dbReference type="AlphaFoldDB" id="A0A9X9S561"/>
<accession>A0A9X9S561</accession>
<dbReference type="InterPro" id="IPR019213">
    <property type="entry name" value="EhaD-like"/>
</dbReference>
<keyword evidence="3" id="KW-1185">Reference proteome</keyword>
<dbReference type="EMBL" id="CP113361">
    <property type="protein sequence ID" value="WAI01115.1"/>
    <property type="molecule type" value="Genomic_DNA"/>
</dbReference>
<reference evidence="2" key="1">
    <citation type="submission" date="2022-11" db="EMBL/GenBank/DDBJ databases">
        <title>Complete genome sequence of Methanogenium organophilum DSM 3596.</title>
        <authorList>
            <person name="Chen S.-C."/>
            <person name="Lai S.-J."/>
            <person name="You Y.-T."/>
        </authorList>
    </citation>
    <scope>NUCLEOTIDE SEQUENCE</scope>
    <source>
        <strain evidence="2">DSM 3596</strain>
    </source>
</reference>
<evidence type="ECO:0000256" key="1">
    <source>
        <dbReference type="SAM" id="Phobius"/>
    </source>
</evidence>
<protein>
    <submittedName>
        <fullName evidence="2">DUF2108 domain-containing protein</fullName>
    </submittedName>
</protein>
<sequence>MNEFYIAILSLIAILGVISVYFKKSPFDKLIGLAVMMGGVIPLIVLKGYIDVAVLVAIIMPLTTIFILQATGRNNDDS</sequence>
<dbReference type="Proteomes" id="UP001163096">
    <property type="component" value="Chromosome"/>
</dbReference>
<dbReference type="Pfam" id="PF09881">
    <property type="entry name" value="EhaD"/>
    <property type="match status" value="1"/>
</dbReference>
<feature type="transmembrane region" description="Helical" evidence="1">
    <location>
        <begin position="30"/>
        <end position="46"/>
    </location>
</feature>